<feature type="transmembrane region" description="Helical" evidence="1">
    <location>
        <begin position="142"/>
        <end position="163"/>
    </location>
</feature>
<accession>A0A9P5HDR6</accession>
<sequence>MNGHSLDRLSLEENRGLLNGPHSPGSDGDQPGGILVLDRHSTNSTWSRHLKSPVECLLNFRFRATAARIAWFCVPSFLQGRQMREQIRPAKLSPTAYLDGMRGLAALFVYFCHYGVLGYVVNHGYGWQGKMYDFWRLPFLRLWYSGPPAVSVFFVISGYALSYKPIRLMRSRKTLDFSTTMSSMIFRRAIRLFLPTTIATFMWVCLIRMGVYNLSKDLIKNRKYFRKGAGSVPPIPASAIEHFVAWGKHIFYSFTKVFDFMDRGALTKYDGHLWTIPVEYRCSLYLFLVLCGTARLQTKYRYLTVFAAMSVTYRQSRWDFLMFLCGMALAEWDHIRGAHVKSPALPLDEKVTQSSVHRLKPILWNLFSIVALYLMSQPDGGGEETPGWVYLTSQIPEWWQRPYRYWQSIGSVMFILAVGYSAFWRRVFNSGLIQYLGKISYSLYIVHGPVGRMVGFHLQTLAWNITGVEGKWWDTGFVLGGVFSLAATIFFADIFWRAIDVPTVQFARWFESKVNIKED</sequence>
<reference evidence="3" key="1">
    <citation type="submission" date="2020-03" db="EMBL/GenBank/DDBJ databases">
        <title>Draft Genome Sequence of Cylindrodendrum hubeiense.</title>
        <authorList>
            <person name="Buettner E."/>
            <person name="Kellner H."/>
        </authorList>
    </citation>
    <scope>NUCLEOTIDE SEQUENCE</scope>
    <source>
        <strain evidence="3">IHI 201604</strain>
    </source>
</reference>
<keyword evidence="4" id="KW-1185">Reference proteome</keyword>
<evidence type="ECO:0000256" key="1">
    <source>
        <dbReference type="SAM" id="Phobius"/>
    </source>
</evidence>
<feature type="transmembrane region" description="Helical" evidence="1">
    <location>
        <begin position="475"/>
        <end position="496"/>
    </location>
</feature>
<organism evidence="3 4">
    <name type="scientific">Cylindrodendrum hubeiense</name>
    <dbReference type="NCBI Taxonomy" id="595255"/>
    <lineage>
        <taxon>Eukaryota</taxon>
        <taxon>Fungi</taxon>
        <taxon>Dikarya</taxon>
        <taxon>Ascomycota</taxon>
        <taxon>Pezizomycotina</taxon>
        <taxon>Sordariomycetes</taxon>
        <taxon>Hypocreomycetidae</taxon>
        <taxon>Hypocreales</taxon>
        <taxon>Nectriaceae</taxon>
        <taxon>Cylindrodendrum</taxon>
    </lineage>
</organism>
<dbReference type="Proteomes" id="UP000722485">
    <property type="component" value="Unassembled WGS sequence"/>
</dbReference>
<dbReference type="EMBL" id="JAANBB010000051">
    <property type="protein sequence ID" value="KAF7553048.1"/>
    <property type="molecule type" value="Genomic_DNA"/>
</dbReference>
<evidence type="ECO:0000313" key="3">
    <source>
        <dbReference type="EMBL" id="KAF7553048.1"/>
    </source>
</evidence>
<dbReference type="Pfam" id="PF01757">
    <property type="entry name" value="Acyl_transf_3"/>
    <property type="match status" value="1"/>
</dbReference>
<dbReference type="AlphaFoldDB" id="A0A9P5HDR6"/>
<dbReference type="PANTHER" id="PTHR23028">
    <property type="entry name" value="ACETYLTRANSFERASE"/>
    <property type="match status" value="1"/>
</dbReference>
<feature type="transmembrane region" description="Helical" evidence="1">
    <location>
        <begin position="103"/>
        <end position="122"/>
    </location>
</feature>
<protein>
    <recommendedName>
        <fullName evidence="2">Acyltransferase 3 domain-containing protein</fullName>
    </recommendedName>
</protein>
<feature type="transmembrane region" description="Helical" evidence="1">
    <location>
        <begin position="435"/>
        <end position="455"/>
    </location>
</feature>
<feature type="transmembrane region" description="Helical" evidence="1">
    <location>
        <begin position="192"/>
        <end position="211"/>
    </location>
</feature>
<comment type="caution">
    <text evidence="3">The sequence shown here is derived from an EMBL/GenBank/DDBJ whole genome shotgun (WGS) entry which is preliminary data.</text>
</comment>
<dbReference type="PANTHER" id="PTHR23028:SF134">
    <property type="entry name" value="PUTATIVE (AFU_ORTHOLOGUE AFUA_4G08520)-RELATED"/>
    <property type="match status" value="1"/>
</dbReference>
<keyword evidence="1" id="KW-1133">Transmembrane helix</keyword>
<proteinExistence type="predicted"/>
<name>A0A9P5HDR6_9HYPO</name>
<gene>
    <name evidence="3" type="ORF">G7Z17_g3900</name>
</gene>
<feature type="transmembrane region" description="Helical" evidence="1">
    <location>
        <begin position="405"/>
        <end position="423"/>
    </location>
</feature>
<keyword evidence="1" id="KW-0812">Transmembrane</keyword>
<dbReference type="InterPro" id="IPR002656">
    <property type="entry name" value="Acyl_transf_3_dom"/>
</dbReference>
<dbReference type="OrthoDB" id="5819582at2759"/>
<feature type="domain" description="Acyltransferase 3" evidence="2">
    <location>
        <begin position="96"/>
        <end position="496"/>
    </location>
</feature>
<dbReference type="InterPro" id="IPR050879">
    <property type="entry name" value="Acyltransferase_3"/>
</dbReference>
<keyword evidence="1" id="KW-0472">Membrane</keyword>
<evidence type="ECO:0000259" key="2">
    <source>
        <dbReference type="Pfam" id="PF01757"/>
    </source>
</evidence>
<evidence type="ECO:0000313" key="4">
    <source>
        <dbReference type="Proteomes" id="UP000722485"/>
    </source>
</evidence>
<dbReference type="GO" id="GO:0016747">
    <property type="term" value="F:acyltransferase activity, transferring groups other than amino-acyl groups"/>
    <property type="evidence" value="ECO:0007669"/>
    <property type="project" value="InterPro"/>
</dbReference>